<evidence type="ECO:0000313" key="1">
    <source>
        <dbReference type="EMBL" id="KAI0043689.1"/>
    </source>
</evidence>
<keyword evidence="2" id="KW-1185">Reference proteome</keyword>
<protein>
    <submittedName>
        <fullName evidence="1">Uncharacterized protein</fullName>
    </submittedName>
</protein>
<dbReference type="EMBL" id="MU276008">
    <property type="protein sequence ID" value="KAI0043689.1"/>
    <property type="molecule type" value="Genomic_DNA"/>
</dbReference>
<sequence length="497" mass="54495">MLSFAKIVTRTPFTTRQPAYQAPPRDVVASPSKVAQQAIIDLTLDSDSEDEADRSCIKDAFSDINVIAANCSSEVEIVYDVDDTWSDIEVVESPAGPSKSRNGAALYEAGDLDDDERLARRLQESEERLEDEKLAIRLQEEERLQALQELPERELATRLEDERLARSLTEQEDAQFQTVVNAVEAKEDGIVFKVVVDAATNTLDDGCPAHPDDLARFEPWKALFERSGLKVKKFHWFVNYELEKRFEHARQTLELLCGEAPQELPMFHGTKSENIDSILKGGFRIGGMGGQAVVNGTALGYGIYLAGDAATSMGYTVGGNRMFACRVLPGRTTTNMTFSKTVPRSIDVGTEPFESYSTAINPAGQQACPFGVLVVRYTSLVLPCYMIEWDSPAYASTFMARPLPMPPTVPRANVVLGGVQIQNYNPIPQPLAALATIGMVGPIPYPPYGVTIPAQMRQSEKKGREDTGGEVDHEGTGEDTCEEGDEGECICEDTGYG</sequence>
<gene>
    <name evidence="1" type="ORF">FA95DRAFT_1574951</name>
</gene>
<proteinExistence type="predicted"/>
<accession>A0ACB8RHI4</accession>
<reference evidence="1" key="1">
    <citation type="submission" date="2021-02" db="EMBL/GenBank/DDBJ databases">
        <authorList>
            <consortium name="DOE Joint Genome Institute"/>
            <person name="Ahrendt S."/>
            <person name="Looney B.P."/>
            <person name="Miyauchi S."/>
            <person name="Morin E."/>
            <person name="Drula E."/>
            <person name="Courty P.E."/>
            <person name="Chicoki N."/>
            <person name="Fauchery L."/>
            <person name="Kohler A."/>
            <person name="Kuo A."/>
            <person name="Labutti K."/>
            <person name="Pangilinan J."/>
            <person name="Lipzen A."/>
            <person name="Riley R."/>
            <person name="Andreopoulos W."/>
            <person name="He G."/>
            <person name="Johnson J."/>
            <person name="Barry K.W."/>
            <person name="Grigoriev I.V."/>
            <person name="Nagy L."/>
            <person name="Hibbett D."/>
            <person name="Henrissat B."/>
            <person name="Matheny P.B."/>
            <person name="Labbe J."/>
            <person name="Martin F."/>
        </authorList>
    </citation>
    <scope>NUCLEOTIDE SEQUENCE</scope>
    <source>
        <strain evidence="1">FP105234-sp</strain>
    </source>
</reference>
<organism evidence="1 2">
    <name type="scientific">Auriscalpium vulgare</name>
    <dbReference type="NCBI Taxonomy" id="40419"/>
    <lineage>
        <taxon>Eukaryota</taxon>
        <taxon>Fungi</taxon>
        <taxon>Dikarya</taxon>
        <taxon>Basidiomycota</taxon>
        <taxon>Agaricomycotina</taxon>
        <taxon>Agaricomycetes</taxon>
        <taxon>Russulales</taxon>
        <taxon>Auriscalpiaceae</taxon>
        <taxon>Auriscalpium</taxon>
    </lineage>
</organism>
<evidence type="ECO:0000313" key="2">
    <source>
        <dbReference type="Proteomes" id="UP000814033"/>
    </source>
</evidence>
<dbReference type="Proteomes" id="UP000814033">
    <property type="component" value="Unassembled WGS sequence"/>
</dbReference>
<name>A0ACB8RHI4_9AGAM</name>
<reference evidence="1" key="2">
    <citation type="journal article" date="2022" name="New Phytol.">
        <title>Evolutionary transition to the ectomycorrhizal habit in the genomes of a hyperdiverse lineage of mushroom-forming fungi.</title>
        <authorList>
            <person name="Looney B."/>
            <person name="Miyauchi S."/>
            <person name="Morin E."/>
            <person name="Drula E."/>
            <person name="Courty P.E."/>
            <person name="Kohler A."/>
            <person name="Kuo A."/>
            <person name="LaButti K."/>
            <person name="Pangilinan J."/>
            <person name="Lipzen A."/>
            <person name="Riley R."/>
            <person name="Andreopoulos W."/>
            <person name="He G."/>
            <person name="Johnson J."/>
            <person name="Nolan M."/>
            <person name="Tritt A."/>
            <person name="Barry K.W."/>
            <person name="Grigoriev I.V."/>
            <person name="Nagy L.G."/>
            <person name="Hibbett D."/>
            <person name="Henrissat B."/>
            <person name="Matheny P.B."/>
            <person name="Labbe J."/>
            <person name="Martin F.M."/>
        </authorList>
    </citation>
    <scope>NUCLEOTIDE SEQUENCE</scope>
    <source>
        <strain evidence="1">FP105234-sp</strain>
    </source>
</reference>
<comment type="caution">
    <text evidence="1">The sequence shown here is derived from an EMBL/GenBank/DDBJ whole genome shotgun (WGS) entry which is preliminary data.</text>
</comment>